<protein>
    <submittedName>
        <fullName evidence="3">Cullin repeat-like-containing domain protein</fullName>
    </submittedName>
</protein>
<comment type="similarity">
    <text evidence="1">Belongs to the cullin family.</text>
</comment>
<dbReference type="Proteomes" id="UP001221757">
    <property type="component" value="Unassembled WGS sequence"/>
</dbReference>
<comment type="caution">
    <text evidence="3">The sequence shown here is derived from an EMBL/GenBank/DDBJ whole genome shotgun (WGS) entry which is preliminary data.</text>
</comment>
<reference evidence="3" key="1">
    <citation type="submission" date="2023-03" db="EMBL/GenBank/DDBJ databases">
        <title>Massive genome expansion in bonnet fungi (Mycena s.s.) driven by repeated elements and novel gene families across ecological guilds.</title>
        <authorList>
            <consortium name="Lawrence Berkeley National Laboratory"/>
            <person name="Harder C.B."/>
            <person name="Miyauchi S."/>
            <person name="Viragh M."/>
            <person name="Kuo A."/>
            <person name="Thoen E."/>
            <person name="Andreopoulos B."/>
            <person name="Lu D."/>
            <person name="Skrede I."/>
            <person name="Drula E."/>
            <person name="Henrissat B."/>
            <person name="Morin E."/>
            <person name="Kohler A."/>
            <person name="Barry K."/>
            <person name="LaButti K."/>
            <person name="Morin E."/>
            <person name="Salamov A."/>
            <person name="Lipzen A."/>
            <person name="Mereny Z."/>
            <person name="Hegedus B."/>
            <person name="Baldrian P."/>
            <person name="Stursova M."/>
            <person name="Weitz H."/>
            <person name="Taylor A."/>
            <person name="Grigoriev I.V."/>
            <person name="Nagy L.G."/>
            <person name="Martin F."/>
            <person name="Kauserud H."/>
        </authorList>
    </citation>
    <scope>NUCLEOTIDE SEQUENCE</scope>
    <source>
        <strain evidence="3">CBHHK067</strain>
    </source>
</reference>
<dbReference type="EMBL" id="JARKIE010000137">
    <property type="protein sequence ID" value="KAJ7677544.1"/>
    <property type="molecule type" value="Genomic_DNA"/>
</dbReference>
<sequence>MAQGEAQEVWETDLKPNIIQILTGSEPLTYATYSTVYSTGLNFILKGKGKRKIDNNDNCKYLYAQVEPFFAEYTGSICAAAPSNDSALPAYYDVEWDRFSGGTSIVDRLLDYLNKHYVSRLRAEGKTGLQTIRNVAFNSWKTNVFDALSPRLENTDAGKP</sequence>
<dbReference type="Pfam" id="PF00888">
    <property type="entry name" value="Cullin"/>
    <property type="match status" value="1"/>
</dbReference>
<proteinExistence type="inferred from homology"/>
<dbReference type="AlphaFoldDB" id="A0AAD7D3V4"/>
<organism evidence="3 4">
    <name type="scientific">Mycena rosella</name>
    <name type="common">Pink bonnet</name>
    <name type="synonym">Agaricus rosellus</name>
    <dbReference type="NCBI Taxonomy" id="1033263"/>
    <lineage>
        <taxon>Eukaryota</taxon>
        <taxon>Fungi</taxon>
        <taxon>Dikarya</taxon>
        <taxon>Basidiomycota</taxon>
        <taxon>Agaricomycotina</taxon>
        <taxon>Agaricomycetes</taxon>
        <taxon>Agaricomycetidae</taxon>
        <taxon>Agaricales</taxon>
        <taxon>Marasmiineae</taxon>
        <taxon>Mycenaceae</taxon>
        <taxon>Mycena</taxon>
    </lineage>
</organism>
<dbReference type="GO" id="GO:0006511">
    <property type="term" value="P:ubiquitin-dependent protein catabolic process"/>
    <property type="evidence" value="ECO:0007669"/>
    <property type="project" value="InterPro"/>
</dbReference>
<evidence type="ECO:0000256" key="1">
    <source>
        <dbReference type="ARBA" id="ARBA00006019"/>
    </source>
</evidence>
<evidence type="ECO:0000259" key="2">
    <source>
        <dbReference type="Pfam" id="PF00888"/>
    </source>
</evidence>
<evidence type="ECO:0000313" key="4">
    <source>
        <dbReference type="Proteomes" id="UP001221757"/>
    </source>
</evidence>
<feature type="domain" description="Cullin N-terminal" evidence="2">
    <location>
        <begin position="13"/>
        <end position="152"/>
    </location>
</feature>
<dbReference type="SUPFAM" id="SSF74788">
    <property type="entry name" value="Cullin repeat-like"/>
    <property type="match status" value="1"/>
</dbReference>
<accession>A0AAD7D3V4</accession>
<keyword evidence="4" id="KW-1185">Reference proteome</keyword>
<gene>
    <name evidence="3" type="ORF">B0H17DRAFT_1079052</name>
</gene>
<dbReference type="GO" id="GO:0031625">
    <property type="term" value="F:ubiquitin protein ligase binding"/>
    <property type="evidence" value="ECO:0007669"/>
    <property type="project" value="InterPro"/>
</dbReference>
<name>A0AAD7D3V4_MYCRO</name>
<dbReference type="InterPro" id="IPR016159">
    <property type="entry name" value="Cullin_repeat-like_dom_sf"/>
</dbReference>
<evidence type="ECO:0000313" key="3">
    <source>
        <dbReference type="EMBL" id="KAJ7677544.1"/>
    </source>
</evidence>
<dbReference type="InterPro" id="IPR001373">
    <property type="entry name" value="Cullin_N"/>
</dbReference>
<dbReference type="Gene3D" id="1.20.1310.10">
    <property type="entry name" value="Cullin Repeats"/>
    <property type="match status" value="1"/>
</dbReference>